<dbReference type="Proteomes" id="UP000295727">
    <property type="component" value="Plasmid unnamed1"/>
</dbReference>
<accession>A0A4V1B0Y9</accession>
<evidence type="ECO:0000313" key="6">
    <source>
        <dbReference type="Proteomes" id="UP000295727"/>
    </source>
</evidence>
<gene>
    <name evidence="5" type="ORF">E1956_45995</name>
</gene>
<dbReference type="GO" id="GO:0006508">
    <property type="term" value="P:proteolysis"/>
    <property type="evidence" value="ECO:0007669"/>
    <property type="project" value="UniProtKB-KW"/>
</dbReference>
<dbReference type="Pfam" id="PF13365">
    <property type="entry name" value="Trypsin_2"/>
    <property type="match status" value="1"/>
</dbReference>
<evidence type="ECO:0000256" key="2">
    <source>
        <dbReference type="ARBA" id="ARBA00022801"/>
    </source>
</evidence>
<dbReference type="KEGG" id="ppai:E1956_45995"/>
<dbReference type="EMBL" id="CP038152">
    <property type="protein sequence ID" value="QBR04433.1"/>
    <property type="molecule type" value="Genomic_DNA"/>
</dbReference>
<keyword evidence="1 5" id="KW-0645">Protease</keyword>
<dbReference type="SUPFAM" id="SSF50156">
    <property type="entry name" value="PDZ domain-like"/>
    <property type="match status" value="1"/>
</dbReference>
<dbReference type="Gene3D" id="2.30.42.10">
    <property type="match status" value="1"/>
</dbReference>
<dbReference type="PANTHER" id="PTHR43343:SF3">
    <property type="entry name" value="PROTEASE DO-LIKE 8, CHLOROPLASTIC"/>
    <property type="match status" value="1"/>
</dbReference>
<evidence type="ECO:0000256" key="1">
    <source>
        <dbReference type="ARBA" id="ARBA00022670"/>
    </source>
</evidence>
<organism evidence="5 6">
    <name type="scientific">Paraburkholderia pallida</name>
    <dbReference type="NCBI Taxonomy" id="2547399"/>
    <lineage>
        <taxon>Bacteria</taxon>
        <taxon>Pseudomonadati</taxon>
        <taxon>Pseudomonadota</taxon>
        <taxon>Betaproteobacteria</taxon>
        <taxon>Burkholderiales</taxon>
        <taxon>Burkholderiaceae</taxon>
        <taxon>Paraburkholderia</taxon>
    </lineage>
</organism>
<dbReference type="InterPro" id="IPR009003">
    <property type="entry name" value="Peptidase_S1_PA"/>
</dbReference>
<reference evidence="5 6" key="1">
    <citation type="submission" date="2019-03" db="EMBL/GenBank/DDBJ databases">
        <title>Paraburkholderia sp. 7MH5, isolated from subtropical forest soil.</title>
        <authorList>
            <person name="Gao Z.-H."/>
            <person name="Qiu L.-H."/>
        </authorList>
    </citation>
    <scope>NUCLEOTIDE SEQUENCE [LARGE SCALE GENOMIC DNA]</scope>
    <source>
        <strain evidence="5 6">7MH5</strain>
        <plasmid evidence="5 6">unnamed1</plasmid>
    </source>
</reference>
<dbReference type="InterPro" id="IPR001478">
    <property type="entry name" value="PDZ"/>
</dbReference>
<dbReference type="PANTHER" id="PTHR43343">
    <property type="entry name" value="PEPTIDASE S12"/>
    <property type="match status" value="1"/>
</dbReference>
<keyword evidence="6" id="KW-1185">Reference proteome</keyword>
<dbReference type="Gene3D" id="2.40.10.120">
    <property type="match status" value="1"/>
</dbReference>
<keyword evidence="5" id="KW-0614">Plasmid</keyword>
<dbReference type="InterPro" id="IPR051201">
    <property type="entry name" value="Chloro_Bact_Ser_Proteases"/>
</dbReference>
<dbReference type="SUPFAM" id="SSF50494">
    <property type="entry name" value="Trypsin-like serine proteases"/>
    <property type="match status" value="1"/>
</dbReference>
<dbReference type="Pfam" id="PF13180">
    <property type="entry name" value="PDZ_2"/>
    <property type="match status" value="1"/>
</dbReference>
<dbReference type="OrthoDB" id="9792183at2"/>
<feature type="region of interest" description="Disordered" evidence="3">
    <location>
        <begin position="1"/>
        <end position="25"/>
    </location>
</feature>
<proteinExistence type="predicted"/>
<keyword evidence="2" id="KW-0378">Hydrolase</keyword>
<dbReference type="InterPro" id="IPR001940">
    <property type="entry name" value="Peptidase_S1C"/>
</dbReference>
<dbReference type="GO" id="GO:0004252">
    <property type="term" value="F:serine-type endopeptidase activity"/>
    <property type="evidence" value="ECO:0007669"/>
    <property type="project" value="InterPro"/>
</dbReference>
<dbReference type="PRINTS" id="PR00834">
    <property type="entry name" value="PROTEASES2C"/>
</dbReference>
<protein>
    <submittedName>
        <fullName evidence="5">Serine protease</fullName>
    </submittedName>
</protein>
<name>A0A4V1B0Y9_9BURK</name>
<dbReference type="InterPro" id="IPR036034">
    <property type="entry name" value="PDZ_sf"/>
</dbReference>
<dbReference type="SMART" id="SM00228">
    <property type="entry name" value="PDZ"/>
    <property type="match status" value="1"/>
</dbReference>
<evidence type="ECO:0000313" key="5">
    <source>
        <dbReference type="EMBL" id="QBR04433.1"/>
    </source>
</evidence>
<dbReference type="AlphaFoldDB" id="A0A4V1B0Y9"/>
<dbReference type="PROSITE" id="PS50106">
    <property type="entry name" value="PDZ"/>
    <property type="match status" value="1"/>
</dbReference>
<evidence type="ECO:0000259" key="4">
    <source>
        <dbReference type="PROSITE" id="PS50106"/>
    </source>
</evidence>
<sequence>MYPDLSTLSHHAPRARESGTGPAEPLTEIVGRVGRSVVAVHGRRRMPSSGVIWRHGVVATAAHTIRREDGIEVTLTDGSRVAALLAGLDLGTDLAVLRLDGVDLEPVESGDARSLKPGHMALAVARADEFGVSADFGVVGSTGGPWRTWRGGQLDAFVRLDGGLRPGFSGAALADMRGQVMGICTSALMRGAGMVIPGMTVERVTDELLAKGRVSRGYLGVGTQQVSLPDAWVNKLNLPFNSGLLINSLAPGSPAEQAGVLIGDVLIELDGRPCRDMDGVHAALGSASIGEQLQITLIRGGERHACSVTVGERPQRNSCR</sequence>
<geneLocation type="plasmid" evidence="5 6">
    <name>unnamed1</name>
</geneLocation>
<feature type="domain" description="PDZ" evidence="4">
    <location>
        <begin position="225"/>
        <end position="301"/>
    </location>
</feature>
<evidence type="ECO:0000256" key="3">
    <source>
        <dbReference type="SAM" id="MobiDB-lite"/>
    </source>
</evidence>